<dbReference type="GO" id="GO:0005737">
    <property type="term" value="C:cytoplasm"/>
    <property type="evidence" value="ECO:0007669"/>
    <property type="project" value="TreeGrafter"/>
</dbReference>
<dbReference type="Gene3D" id="3.30.9.10">
    <property type="entry name" value="D-Amino Acid Oxidase, subunit A, domain 2"/>
    <property type="match status" value="1"/>
</dbReference>
<dbReference type="FunCoup" id="A0A6C2YHP7">
    <property type="interactions" value="398"/>
</dbReference>
<dbReference type="RefSeq" id="WP_162655785.1">
    <property type="nucleotide sequence ID" value="NZ_LR593887.1"/>
</dbReference>
<evidence type="ECO:0000256" key="1">
    <source>
        <dbReference type="ARBA" id="ARBA00023002"/>
    </source>
</evidence>
<dbReference type="Proteomes" id="UP000464378">
    <property type="component" value="Chromosome"/>
</dbReference>
<proteinExistence type="predicted"/>
<dbReference type="InParanoid" id="A0A6C2YHP7"/>
<dbReference type="SUPFAM" id="SSF51905">
    <property type="entry name" value="FAD/NAD(P)-binding domain"/>
    <property type="match status" value="1"/>
</dbReference>
<evidence type="ECO:0000313" key="3">
    <source>
        <dbReference type="EMBL" id="VIP00575.1"/>
    </source>
</evidence>
<feature type="domain" description="FAD dependent oxidoreductase" evidence="2">
    <location>
        <begin position="5"/>
        <end position="396"/>
    </location>
</feature>
<dbReference type="AlphaFoldDB" id="A0A6C2YHP7"/>
<dbReference type="Pfam" id="PF01266">
    <property type="entry name" value="DAO"/>
    <property type="match status" value="1"/>
</dbReference>
<keyword evidence="1" id="KW-0560">Oxidoreductase</keyword>
<dbReference type="PANTHER" id="PTHR13847">
    <property type="entry name" value="SARCOSINE DEHYDROGENASE-RELATED"/>
    <property type="match status" value="1"/>
</dbReference>
<protein>
    <recommendedName>
        <fullName evidence="2">FAD dependent oxidoreductase domain-containing protein</fullName>
    </recommendedName>
</protein>
<keyword evidence="4" id="KW-1185">Reference proteome</keyword>
<evidence type="ECO:0000313" key="4">
    <source>
        <dbReference type="Proteomes" id="UP000464378"/>
    </source>
</evidence>
<dbReference type="EMBL" id="LR586016">
    <property type="protein sequence ID" value="VIP00575.1"/>
    <property type="molecule type" value="Genomic_DNA"/>
</dbReference>
<dbReference type="PANTHER" id="PTHR13847:SF289">
    <property type="entry name" value="GLYCINE OXIDASE"/>
    <property type="match status" value="1"/>
</dbReference>
<organism evidence="3">
    <name type="scientific">Tuwongella immobilis</name>
    <dbReference type="NCBI Taxonomy" id="692036"/>
    <lineage>
        <taxon>Bacteria</taxon>
        <taxon>Pseudomonadati</taxon>
        <taxon>Planctomycetota</taxon>
        <taxon>Planctomycetia</taxon>
        <taxon>Gemmatales</taxon>
        <taxon>Gemmataceae</taxon>
        <taxon>Tuwongella</taxon>
    </lineage>
</organism>
<dbReference type="EMBL" id="LR593887">
    <property type="protein sequence ID" value="VTR96568.1"/>
    <property type="molecule type" value="Genomic_DNA"/>
</dbReference>
<sequence length="414" mass="45533">MSDPIVIVGGGVIGTTCAYYLTKAGESVVLIDQGDIGQACSRGNCGYVCPSHVLPLAAPGAIGSTLKTMLQKNSPLAVRLRFDPSLWGWMLRFALKCNQRDMIDSGHAISAILNHSRTLYGELFEREPIDAEWEQRGLLFVFQTEKAMNHYAETDHLLAEVFGQGAVRYDGAKLTELEPSLKPGIAGGWHYPGDAHLRPDLLMSGLRQIVLQQGGDIREKCQFRQLERDGRRIVAVQTDQGRIPTSRVVMATGAWTPLFAKELGCKVPIQPGKGYSLTMPRPRVCPTIPLIFEEHRVAITPMRDSYRIGSTMEFAGYDATMNPKRLALLRDGAAIYLQEPTAEPVMEQWWGWRPMIYDGKPIIGPSPAWDNLWIAAGHGMLGLSMATGTGQLISELVTGKAPSIDPAPYAVTRF</sequence>
<dbReference type="SUPFAM" id="SSF54373">
    <property type="entry name" value="FAD-linked reductases, C-terminal domain"/>
    <property type="match status" value="1"/>
</dbReference>
<gene>
    <name evidence="3" type="ORF">GMBLW1_33850</name>
</gene>
<dbReference type="Gene3D" id="3.50.50.60">
    <property type="entry name" value="FAD/NAD(P)-binding domain"/>
    <property type="match status" value="2"/>
</dbReference>
<dbReference type="KEGG" id="tim:GMBLW1_33850"/>
<name>A0A6C2YHP7_9BACT</name>
<dbReference type="InterPro" id="IPR006076">
    <property type="entry name" value="FAD-dep_OxRdtase"/>
</dbReference>
<accession>A0A6C2YHP7</accession>
<reference evidence="3" key="1">
    <citation type="submission" date="2019-04" db="EMBL/GenBank/DDBJ databases">
        <authorList>
            <consortium name="Science for Life Laboratories"/>
        </authorList>
    </citation>
    <scope>NUCLEOTIDE SEQUENCE</scope>
    <source>
        <strain evidence="3">MBLW1</strain>
    </source>
</reference>
<evidence type="ECO:0000259" key="2">
    <source>
        <dbReference type="Pfam" id="PF01266"/>
    </source>
</evidence>
<dbReference type="InterPro" id="IPR036188">
    <property type="entry name" value="FAD/NAD-bd_sf"/>
</dbReference>
<dbReference type="GO" id="GO:0016491">
    <property type="term" value="F:oxidoreductase activity"/>
    <property type="evidence" value="ECO:0007669"/>
    <property type="project" value="UniProtKB-KW"/>
</dbReference>